<keyword evidence="2" id="KW-1185">Reference proteome</keyword>
<dbReference type="OrthoDB" id="288at10239"/>
<proteinExistence type="predicted"/>
<dbReference type="RefSeq" id="YP_009118683.1">
    <property type="nucleotide sequence ID" value="NC_025425.1"/>
</dbReference>
<dbReference type="Gene3D" id="3.30.565.10">
    <property type="entry name" value="Histidine kinase-like ATPase, C-terminal domain"/>
    <property type="match status" value="1"/>
</dbReference>
<gene>
    <name evidence="1" type="primary">rIIA</name>
    <name evidence="1" type="ORF">BN201_0001</name>
</gene>
<reference evidence="1 2" key="1">
    <citation type="submission" date="2012-08" db="EMBL/GenBank/DDBJ databases">
        <title>Selection and characterization of a candidate therapeutic bacteriophage that lyses the German Escherichia coli O104:H4 outbreak strain.</title>
        <authorList>
            <person name="Merabishvilli M."/>
            <person name="De Vos D."/>
            <person name="Verbeken G."/>
            <person name="Kropinski A."/>
            <person name="Vandenheuvel D."/>
            <person name="Lavigne R."/>
            <person name="Wattiau P."/>
            <person name="Mast J."/>
            <person name="Ragimbeau C."/>
            <person name="Mossong J."/>
            <person name="Scheres J."/>
            <person name="Chanishvili N."/>
            <person name="Vaneechoutte M."/>
            <person name="Pirnay J.P."/>
        </authorList>
    </citation>
    <scope>NUCLEOTIDE SEQUENCE [LARGE SCALE GENOMIC DNA]</scope>
</reference>
<evidence type="ECO:0000313" key="2">
    <source>
        <dbReference type="Proteomes" id="UP000203896"/>
    </source>
</evidence>
<organism evidence="1 2">
    <name type="scientific">Enterobacteria phage GEC-3S</name>
    <dbReference type="NCBI Taxonomy" id="1222338"/>
    <lineage>
        <taxon>Viruses</taxon>
        <taxon>Duplodnaviria</taxon>
        <taxon>Heunggongvirae</taxon>
        <taxon>Uroviricota</taxon>
        <taxon>Caudoviricetes</taxon>
        <taxon>Pantevenvirales</taxon>
        <taxon>Straboviridae</taxon>
        <taxon>Krischvirus</taxon>
        <taxon>Krischvirus gec3s</taxon>
    </lineage>
</organism>
<dbReference type="InterPro" id="IPR036890">
    <property type="entry name" value="HATPase_C_sf"/>
</dbReference>
<accession>A0A0B7MR14</accession>
<sequence length="702" mass="81981">MKMHIDNEEVFGSDLSGAVDFSLKASSKAFMVLSKNTYQYCERACVREYSCNATDTHKEAGTLDRPFDIHLPTAIEPYFSVRDYGTGIPSKKELEQLFTVYFESTKDQTNDYIGSFGLGAKSAYSYTDTFTIVNYYNGRAYGFTAFVQNSMPKMVQIFDEPTYEDNGLKITIPVKEKDIQTWHREAQFVLRHFGEHKPNINAIEINYFPSFDNYYVCNGRDNDSYVVYAIMGKIQYPIPYEYVRGTWLEAVNRQHQTIYINFELGDLDLMPSREEVHLSIETKANIEKRIAEINEMMLEKVKEKIASIETERKLAQFMSEYSSTQRNIISKMGKIGQWDDPVAIYNKFVNAGKDSPNDVEGQVYTLYHHRHTISKLRPAFVSSQYNITHFVWMHKEDITCLIDDTDKPKLRALTLNGMVQEYGINKKVLVFRQNNEKHMETFEYIKQYYDDSEMTVIKVSEADDLRAKAVKPEKTERTQREATPKLPNVYIMEKIGDSWHKTSHHMKAAEIRELSGLHMFRVGDAFESRSRQSIYNENTLHTALDYFGVTKYIITRNETQKYLVDEQLECALEFVRGKLAGLAKKVKTNHLGYGEYLGVITMLFHDDELERCIPEFIDRLYGRHYNKEVSKLLLRTRWIMDEETKKICDEKFTAANERIKAVCAKFKENSPLLYDIVDNWYRILHNDKRAQDFMKLVKNVKF</sequence>
<evidence type="ECO:0000313" key="1">
    <source>
        <dbReference type="EMBL" id="CEO90603.1"/>
    </source>
</evidence>
<dbReference type="KEGG" id="vg:23301333"/>
<protein>
    <submittedName>
        <fullName evidence="1">RIIA</fullName>
    </submittedName>
</protein>
<dbReference type="GeneID" id="23301333"/>
<dbReference type="Proteomes" id="UP000203896">
    <property type="component" value="Segment"/>
</dbReference>
<dbReference type="SUPFAM" id="SSF55874">
    <property type="entry name" value="ATPase domain of HSP90 chaperone/DNA topoisomerase II/histidine kinase"/>
    <property type="match status" value="1"/>
</dbReference>
<dbReference type="EMBL" id="HE978309">
    <property type="protein sequence ID" value="CEO90603.1"/>
    <property type="molecule type" value="Genomic_DNA"/>
</dbReference>
<name>A0A0B7MR14_9CAUD</name>